<proteinExistence type="predicted"/>
<dbReference type="SUPFAM" id="SSF53901">
    <property type="entry name" value="Thiolase-like"/>
    <property type="match status" value="2"/>
</dbReference>
<dbReference type="AlphaFoldDB" id="A0A3P3FFE5"/>
<reference evidence="1 2" key="1">
    <citation type="submission" date="2018-11" db="EMBL/GenBank/DDBJ databases">
        <title>the genome of Mesorhizobium tamadayense DSM 28320.</title>
        <authorList>
            <person name="Gao J."/>
        </authorList>
    </citation>
    <scope>NUCLEOTIDE SEQUENCE [LARGE SCALE GENOMIC DNA]</scope>
    <source>
        <strain evidence="1 2">DSM 28320</strain>
    </source>
</reference>
<dbReference type="RefSeq" id="WP_125002136.1">
    <property type="nucleotide sequence ID" value="NZ_RQXT01000027.1"/>
</dbReference>
<dbReference type="OrthoDB" id="5501109at2"/>
<dbReference type="GO" id="GO:0016746">
    <property type="term" value="F:acyltransferase activity"/>
    <property type="evidence" value="ECO:0007669"/>
    <property type="project" value="InterPro"/>
</dbReference>
<organism evidence="1 2">
    <name type="scientific">Mesorhizobium tamadayense</name>
    <dbReference type="NCBI Taxonomy" id="425306"/>
    <lineage>
        <taxon>Bacteria</taxon>
        <taxon>Pseudomonadati</taxon>
        <taxon>Pseudomonadota</taxon>
        <taxon>Alphaproteobacteria</taxon>
        <taxon>Hyphomicrobiales</taxon>
        <taxon>Phyllobacteriaceae</taxon>
        <taxon>Mesorhizobium</taxon>
    </lineage>
</organism>
<dbReference type="Proteomes" id="UP000273786">
    <property type="component" value="Unassembled WGS sequence"/>
</dbReference>
<gene>
    <name evidence="1" type="ORF">EH240_20905</name>
</gene>
<sequence length="347" mass="36757">MKRPLYIAGAGAVTPAGLNATQTICAIRASLSAYEEITLSEPFGALQVVARIPAHRRLRRTQGGWLVNMASRAMAEALETGDIAPEVTAILLTPPEGFRNHPAYQDIAPHDFLAAVIRASGHRFHAASRAIDGGAAASIGLLERAVDMMEQQGVEQVLLGGVDSLVNDSDLARLGAARRLKAPDNAQGLVPGEAAAFVRLTLQPEEKATVFAAIHGIGTAQEKDTVLSSRYSQGRAMLGALRDAVTGSGPSEPDIDFVVSNGNGERYQGWEMLITRPRFYRTRRDMMATAYPAMTIGDIGAAGGALVLMLAADSFLKDYAPGSTAICEVASESGLRAAAVMARMTRR</sequence>
<keyword evidence="2" id="KW-1185">Reference proteome</keyword>
<evidence type="ECO:0000313" key="1">
    <source>
        <dbReference type="EMBL" id="RRH97423.1"/>
    </source>
</evidence>
<dbReference type="InterPro" id="IPR016039">
    <property type="entry name" value="Thiolase-like"/>
</dbReference>
<name>A0A3P3FFE5_9HYPH</name>
<dbReference type="Gene3D" id="3.40.47.10">
    <property type="match status" value="1"/>
</dbReference>
<comment type="caution">
    <text evidence="1">The sequence shown here is derived from an EMBL/GenBank/DDBJ whole genome shotgun (WGS) entry which is preliminary data.</text>
</comment>
<dbReference type="EMBL" id="RQXT01000027">
    <property type="protein sequence ID" value="RRH97423.1"/>
    <property type="molecule type" value="Genomic_DNA"/>
</dbReference>
<accession>A0A3P3FFE5</accession>
<protein>
    <submittedName>
        <fullName evidence="1">Uncharacterized protein</fullName>
    </submittedName>
</protein>
<evidence type="ECO:0000313" key="2">
    <source>
        <dbReference type="Proteomes" id="UP000273786"/>
    </source>
</evidence>